<evidence type="ECO:0000313" key="2">
    <source>
        <dbReference type="Proteomes" id="UP000016491"/>
    </source>
</evidence>
<organism evidence="1 2">
    <name type="scientific">[Clostridium] symbiosum ATCC 14940</name>
    <dbReference type="NCBI Taxonomy" id="411472"/>
    <lineage>
        <taxon>Bacteria</taxon>
        <taxon>Bacillati</taxon>
        <taxon>Bacillota</taxon>
        <taxon>Clostridia</taxon>
        <taxon>Lachnospirales</taxon>
        <taxon>Lachnospiraceae</taxon>
        <taxon>Otoolea</taxon>
    </lineage>
</organism>
<comment type="caution">
    <text evidence="1">The sequence shown here is derived from an EMBL/GenBank/DDBJ whole genome shotgun (WGS) entry which is preliminary data.</text>
</comment>
<dbReference type="EMBL" id="AWSU01000103">
    <property type="protein sequence ID" value="ERI78918.1"/>
    <property type="molecule type" value="Genomic_DNA"/>
</dbReference>
<evidence type="ECO:0000313" key="1">
    <source>
        <dbReference type="EMBL" id="ERI78918.1"/>
    </source>
</evidence>
<proteinExistence type="predicted"/>
<sequence>MTLSVFHTIIPGKKPAEQKKKLPLARRAKVTERVHCMDSYKFDYSGGKQFMLNLCNCPPNNQGQFTAYSNIIIHYPGYKKNGDYRLEIQGGTVPSHSDICKILHNLIVNNRYSFSVLEQLLEDIYENGTLTDYEDRNLKYLQNLIFWVTLQEEINYPRTKPWFAGRNLAFCRFYEAIYCTRPESAFTIRDVLGRCNNHGKGRPALYRLADCSRIYYY</sequence>
<gene>
    <name evidence="1" type="ORF">CLOSYM_01220</name>
</gene>
<dbReference type="AlphaFoldDB" id="A0ABC9U105"/>
<accession>A0ABC9U105</accession>
<name>A0ABC9U105_CLOSY</name>
<protein>
    <submittedName>
        <fullName evidence="1">Uncharacterized protein</fullName>
    </submittedName>
</protein>
<reference evidence="1 2" key="1">
    <citation type="submission" date="2013-07" db="EMBL/GenBank/DDBJ databases">
        <authorList>
            <person name="Weinstock G."/>
            <person name="Sodergren E."/>
            <person name="Wylie T."/>
            <person name="Fulton L."/>
            <person name="Fulton R."/>
            <person name="Fronick C."/>
            <person name="O'Laughlin M."/>
            <person name="Godfrey J."/>
            <person name="Miner T."/>
            <person name="Herter B."/>
            <person name="Appelbaum E."/>
            <person name="Cordes M."/>
            <person name="Lek S."/>
            <person name="Wollam A."/>
            <person name="Pepin K.H."/>
            <person name="Palsikar V.B."/>
            <person name="Mitreva M."/>
            <person name="Wilson R.K."/>
        </authorList>
    </citation>
    <scope>NUCLEOTIDE SEQUENCE [LARGE SCALE GENOMIC DNA]</scope>
    <source>
        <strain evidence="1 2">ATCC 14940</strain>
    </source>
</reference>
<dbReference type="Proteomes" id="UP000016491">
    <property type="component" value="Unassembled WGS sequence"/>
</dbReference>